<keyword evidence="2" id="KW-1185">Reference proteome</keyword>
<gene>
    <name evidence="1" type="ORF">NUW54_g5496</name>
</gene>
<proteinExistence type="predicted"/>
<sequence length="93" mass="10483">MAAYSGWHPAPFKLFQPMLHIPPRGIIAAFAILSAANITFIIYLFHMLKGLVPAEREYSEFHSSVVSAMITEPVTQRMLETTSLLNYLSSSRR</sequence>
<evidence type="ECO:0000313" key="2">
    <source>
        <dbReference type="Proteomes" id="UP001144978"/>
    </source>
</evidence>
<dbReference type="EMBL" id="JANSHE010001362">
    <property type="protein sequence ID" value="KAJ3003065.1"/>
    <property type="molecule type" value="Genomic_DNA"/>
</dbReference>
<protein>
    <submittedName>
        <fullName evidence="1">Uncharacterized protein</fullName>
    </submittedName>
</protein>
<dbReference type="Proteomes" id="UP001144978">
    <property type="component" value="Unassembled WGS sequence"/>
</dbReference>
<comment type="caution">
    <text evidence="1">The sequence shown here is derived from an EMBL/GenBank/DDBJ whole genome shotgun (WGS) entry which is preliminary data.</text>
</comment>
<evidence type="ECO:0000313" key="1">
    <source>
        <dbReference type="EMBL" id="KAJ3003065.1"/>
    </source>
</evidence>
<accession>A0ACC1PUY7</accession>
<name>A0ACC1PUY7_9APHY</name>
<organism evidence="1 2">
    <name type="scientific">Trametes sanguinea</name>
    <dbReference type="NCBI Taxonomy" id="158606"/>
    <lineage>
        <taxon>Eukaryota</taxon>
        <taxon>Fungi</taxon>
        <taxon>Dikarya</taxon>
        <taxon>Basidiomycota</taxon>
        <taxon>Agaricomycotina</taxon>
        <taxon>Agaricomycetes</taxon>
        <taxon>Polyporales</taxon>
        <taxon>Polyporaceae</taxon>
        <taxon>Trametes</taxon>
    </lineage>
</organism>
<reference evidence="1" key="1">
    <citation type="submission" date="2022-08" db="EMBL/GenBank/DDBJ databases">
        <title>Genome Sequence of Pycnoporus sanguineus.</title>
        <authorList>
            <person name="Buettner E."/>
        </authorList>
    </citation>
    <scope>NUCLEOTIDE SEQUENCE</scope>
    <source>
        <strain evidence="1">CG-C14</strain>
    </source>
</reference>